<evidence type="ECO:0000256" key="3">
    <source>
        <dbReference type="ARBA" id="ARBA00022475"/>
    </source>
</evidence>
<dbReference type="PROSITE" id="PS50928">
    <property type="entry name" value="ABC_TM1"/>
    <property type="match status" value="1"/>
</dbReference>
<dbReference type="EMBL" id="JBHSLU010000004">
    <property type="protein sequence ID" value="MFC5504060.1"/>
    <property type="molecule type" value="Genomic_DNA"/>
</dbReference>
<evidence type="ECO:0000256" key="8">
    <source>
        <dbReference type="RuleBase" id="RU363032"/>
    </source>
</evidence>
<comment type="subcellular location">
    <subcellularLocation>
        <location evidence="1">Cell inner membrane</location>
        <topology evidence="1">Multi-pass membrane protein</topology>
    </subcellularLocation>
    <subcellularLocation>
        <location evidence="8">Cell membrane</location>
        <topology evidence="8">Multi-pass membrane protein</topology>
    </subcellularLocation>
</comment>
<dbReference type="InterPro" id="IPR000515">
    <property type="entry name" value="MetI-like"/>
</dbReference>
<feature type="domain" description="ABC transmembrane type-1" evidence="9">
    <location>
        <begin position="62"/>
        <end position="250"/>
    </location>
</feature>
<feature type="transmembrane region" description="Helical" evidence="8">
    <location>
        <begin position="68"/>
        <end position="88"/>
    </location>
</feature>
<evidence type="ECO:0000313" key="10">
    <source>
        <dbReference type="EMBL" id="MFC5504060.1"/>
    </source>
</evidence>
<dbReference type="SUPFAM" id="SSF161098">
    <property type="entry name" value="MetI-like"/>
    <property type="match status" value="1"/>
</dbReference>
<evidence type="ECO:0000256" key="4">
    <source>
        <dbReference type="ARBA" id="ARBA00022519"/>
    </source>
</evidence>
<gene>
    <name evidence="10" type="ORF">ACFPN9_02170</name>
</gene>
<sequence>MNGAGPVLSTLAGIVYALILAPIIVVVMLAFSADNFILFPPSGYSLRWFEALSAHAPLLSALGLSVQVASVVTLLSLALGVPAALALAKGTFRGKEALTGFFLAPLLLPTLITGLALLLFFTPLRLTATLPGLVLGHMTVTVPFVIRMMTTALSNLPHDIEAAAATLGATPWRVVRRVTLPLATPGLIACACLSFLLSFDETVISLFISGPRASTLPVEMVRYVEGRTDPLIAALSVVLIIATLIIVVAVERLVGVARAVGK</sequence>
<evidence type="ECO:0000256" key="2">
    <source>
        <dbReference type="ARBA" id="ARBA00022448"/>
    </source>
</evidence>
<comment type="similarity">
    <text evidence="8">Belongs to the binding-protein-dependent transport system permease family.</text>
</comment>
<feature type="transmembrane region" description="Helical" evidence="8">
    <location>
        <begin position="7"/>
        <end position="31"/>
    </location>
</feature>
<keyword evidence="7 8" id="KW-0472">Membrane</keyword>
<keyword evidence="5 8" id="KW-0812">Transmembrane</keyword>
<dbReference type="Gene3D" id="1.10.3720.10">
    <property type="entry name" value="MetI-like"/>
    <property type="match status" value="1"/>
</dbReference>
<evidence type="ECO:0000313" key="11">
    <source>
        <dbReference type="Proteomes" id="UP001596060"/>
    </source>
</evidence>
<keyword evidence="3" id="KW-1003">Cell membrane</keyword>
<dbReference type="Proteomes" id="UP001596060">
    <property type="component" value="Unassembled WGS sequence"/>
</dbReference>
<dbReference type="PANTHER" id="PTHR43357:SF4">
    <property type="entry name" value="INNER MEMBRANE ABC TRANSPORTER PERMEASE PROTEIN YDCV"/>
    <property type="match status" value="1"/>
</dbReference>
<feature type="transmembrane region" description="Helical" evidence="8">
    <location>
        <begin position="100"/>
        <end position="122"/>
    </location>
</feature>
<evidence type="ECO:0000259" key="9">
    <source>
        <dbReference type="PROSITE" id="PS50928"/>
    </source>
</evidence>
<name>A0ABW0NVC5_9HYPH</name>
<dbReference type="RefSeq" id="WP_066725599.1">
    <property type="nucleotide sequence ID" value="NZ_JBHSLU010000004.1"/>
</dbReference>
<evidence type="ECO:0000256" key="6">
    <source>
        <dbReference type="ARBA" id="ARBA00022989"/>
    </source>
</evidence>
<proteinExistence type="inferred from homology"/>
<organism evidence="10 11">
    <name type="scientific">Bosea massiliensis</name>
    <dbReference type="NCBI Taxonomy" id="151419"/>
    <lineage>
        <taxon>Bacteria</taxon>
        <taxon>Pseudomonadati</taxon>
        <taxon>Pseudomonadota</taxon>
        <taxon>Alphaproteobacteria</taxon>
        <taxon>Hyphomicrobiales</taxon>
        <taxon>Boseaceae</taxon>
        <taxon>Bosea</taxon>
    </lineage>
</organism>
<dbReference type="PANTHER" id="PTHR43357">
    <property type="entry name" value="INNER MEMBRANE ABC TRANSPORTER PERMEASE PROTEIN YDCV"/>
    <property type="match status" value="1"/>
</dbReference>
<keyword evidence="11" id="KW-1185">Reference proteome</keyword>
<evidence type="ECO:0000256" key="7">
    <source>
        <dbReference type="ARBA" id="ARBA00023136"/>
    </source>
</evidence>
<dbReference type="CDD" id="cd06261">
    <property type="entry name" value="TM_PBP2"/>
    <property type="match status" value="1"/>
</dbReference>
<dbReference type="InterPro" id="IPR035906">
    <property type="entry name" value="MetI-like_sf"/>
</dbReference>
<keyword evidence="6 8" id="KW-1133">Transmembrane helix</keyword>
<dbReference type="Pfam" id="PF00528">
    <property type="entry name" value="BPD_transp_1"/>
    <property type="match status" value="1"/>
</dbReference>
<feature type="transmembrane region" description="Helical" evidence="8">
    <location>
        <begin position="128"/>
        <end position="146"/>
    </location>
</feature>
<keyword evidence="4" id="KW-0997">Cell inner membrane</keyword>
<accession>A0ABW0NVC5</accession>
<protein>
    <submittedName>
        <fullName evidence="10">ABC transporter permease</fullName>
    </submittedName>
</protein>
<evidence type="ECO:0000256" key="5">
    <source>
        <dbReference type="ARBA" id="ARBA00022692"/>
    </source>
</evidence>
<feature type="transmembrane region" description="Helical" evidence="8">
    <location>
        <begin position="186"/>
        <end position="210"/>
    </location>
</feature>
<feature type="transmembrane region" description="Helical" evidence="8">
    <location>
        <begin position="230"/>
        <end position="250"/>
    </location>
</feature>
<evidence type="ECO:0000256" key="1">
    <source>
        <dbReference type="ARBA" id="ARBA00004429"/>
    </source>
</evidence>
<reference evidence="11" key="1">
    <citation type="journal article" date="2019" name="Int. J. Syst. Evol. Microbiol.">
        <title>The Global Catalogue of Microorganisms (GCM) 10K type strain sequencing project: providing services to taxonomists for standard genome sequencing and annotation.</title>
        <authorList>
            <consortium name="The Broad Institute Genomics Platform"/>
            <consortium name="The Broad Institute Genome Sequencing Center for Infectious Disease"/>
            <person name="Wu L."/>
            <person name="Ma J."/>
        </authorList>
    </citation>
    <scope>NUCLEOTIDE SEQUENCE [LARGE SCALE GENOMIC DNA]</scope>
    <source>
        <strain evidence="11">CCUG 43117</strain>
    </source>
</reference>
<comment type="caution">
    <text evidence="10">The sequence shown here is derived from an EMBL/GenBank/DDBJ whole genome shotgun (WGS) entry which is preliminary data.</text>
</comment>
<keyword evidence="2 8" id="KW-0813">Transport</keyword>